<proteinExistence type="predicted"/>
<dbReference type="GO" id="GO:0006259">
    <property type="term" value="P:DNA metabolic process"/>
    <property type="evidence" value="ECO:0007669"/>
    <property type="project" value="UniProtKB-ARBA"/>
</dbReference>
<reference evidence="2" key="1">
    <citation type="journal article" date="2014" name="Int. J. Syst. Evol. Microbiol.">
        <title>Complete genome sequence of Corynebacterium casei LMG S-19264T (=DSM 44701T), isolated from a smear-ripened cheese.</title>
        <authorList>
            <consortium name="US DOE Joint Genome Institute (JGI-PGF)"/>
            <person name="Walter F."/>
            <person name="Albersmeier A."/>
            <person name="Kalinowski J."/>
            <person name="Ruckert C."/>
        </authorList>
    </citation>
    <scope>NUCLEOTIDE SEQUENCE</scope>
    <source>
        <strain evidence="2">JCM 15325</strain>
    </source>
</reference>
<evidence type="ECO:0000313" key="3">
    <source>
        <dbReference type="Proteomes" id="UP000654670"/>
    </source>
</evidence>
<dbReference type="EMBL" id="BMOK01000009">
    <property type="protein sequence ID" value="GGL58063.1"/>
    <property type="molecule type" value="Genomic_DNA"/>
</dbReference>
<keyword evidence="3" id="KW-1185">Reference proteome</keyword>
<dbReference type="Pfam" id="PF02732">
    <property type="entry name" value="ERCC4"/>
    <property type="match status" value="1"/>
</dbReference>
<feature type="domain" description="ERCC4" evidence="1">
    <location>
        <begin position="21"/>
        <end position="116"/>
    </location>
</feature>
<comment type="caution">
    <text evidence="2">The sequence shown here is derived from an EMBL/GenBank/DDBJ whole genome shotgun (WGS) entry which is preliminary data.</text>
</comment>
<dbReference type="Proteomes" id="UP000654670">
    <property type="component" value="Unassembled WGS sequence"/>
</dbReference>
<organism evidence="2 3">
    <name type="scientific">Sporolactobacillus putidus</name>
    <dbReference type="NCBI Taxonomy" id="492735"/>
    <lineage>
        <taxon>Bacteria</taxon>
        <taxon>Bacillati</taxon>
        <taxon>Bacillota</taxon>
        <taxon>Bacilli</taxon>
        <taxon>Bacillales</taxon>
        <taxon>Sporolactobacillaceae</taxon>
        <taxon>Sporolactobacillus</taxon>
    </lineage>
</organism>
<dbReference type="InterPro" id="IPR006166">
    <property type="entry name" value="ERCC4_domain"/>
</dbReference>
<reference evidence="2" key="2">
    <citation type="submission" date="2020-09" db="EMBL/GenBank/DDBJ databases">
        <authorList>
            <person name="Sun Q."/>
            <person name="Ohkuma M."/>
        </authorList>
    </citation>
    <scope>NUCLEOTIDE SEQUENCE</scope>
    <source>
        <strain evidence="2">JCM 15325</strain>
    </source>
</reference>
<dbReference type="SUPFAM" id="SSF52980">
    <property type="entry name" value="Restriction endonuclease-like"/>
    <property type="match status" value="1"/>
</dbReference>
<dbReference type="Gene3D" id="3.40.50.10130">
    <property type="match status" value="1"/>
</dbReference>
<dbReference type="InterPro" id="IPR011335">
    <property type="entry name" value="Restrct_endonuc-II-like"/>
</dbReference>
<name>A0A917W1V9_9BACL</name>
<dbReference type="SMART" id="SM00891">
    <property type="entry name" value="ERCC4"/>
    <property type="match status" value="1"/>
</dbReference>
<accession>A0A917W1V9</accession>
<evidence type="ECO:0000259" key="1">
    <source>
        <dbReference type="SMART" id="SM00891"/>
    </source>
</evidence>
<dbReference type="AlphaFoldDB" id="A0A917W1V9"/>
<dbReference type="GO" id="GO:0004518">
    <property type="term" value="F:nuclease activity"/>
    <property type="evidence" value="ECO:0007669"/>
    <property type="project" value="InterPro"/>
</dbReference>
<protein>
    <recommendedName>
        <fullName evidence="1">ERCC4 domain-containing protein</fullName>
    </recommendedName>
</protein>
<sequence>MIAPLYQFTDAEVKKLLNSLVIIVDTREQQNEHITAYLSKKGVPYKVKKLDHGDYSALLPAAPDMGIARPMHFDIAIERKNSVDELAGSIKDRNRFENEFYRARNSRFVLMVEDADGYENIIMHRYRSQYKPLSLLGSLKTFEARYGFTTAFIKKEMAGNFIYYHLYYYVRDALKEG</sequence>
<dbReference type="RefSeq" id="WP_188803403.1">
    <property type="nucleotide sequence ID" value="NZ_BMOK01000009.1"/>
</dbReference>
<dbReference type="GO" id="GO:0003677">
    <property type="term" value="F:DNA binding"/>
    <property type="evidence" value="ECO:0007669"/>
    <property type="project" value="InterPro"/>
</dbReference>
<gene>
    <name evidence="2" type="ORF">GCM10007968_22580</name>
</gene>
<evidence type="ECO:0000313" key="2">
    <source>
        <dbReference type="EMBL" id="GGL58063.1"/>
    </source>
</evidence>